<dbReference type="GO" id="GO:0004222">
    <property type="term" value="F:metalloendopeptidase activity"/>
    <property type="evidence" value="ECO:0007669"/>
    <property type="project" value="InterPro"/>
</dbReference>
<evidence type="ECO:0000259" key="7">
    <source>
        <dbReference type="PROSITE" id="PS50214"/>
    </source>
</evidence>
<proteinExistence type="predicted"/>
<dbReference type="InterPro" id="IPR001762">
    <property type="entry name" value="Disintegrin_dom"/>
</dbReference>
<evidence type="ECO:0000256" key="1">
    <source>
        <dbReference type="ARBA" id="ARBA00001809"/>
    </source>
</evidence>
<comment type="catalytic activity">
    <reaction evidence="1">
        <text>Endopeptidase of broad specificity.</text>
        <dbReference type="EC" id="3.4.24.81"/>
    </reaction>
</comment>
<dbReference type="Pfam" id="PF00200">
    <property type="entry name" value="Disintegrin"/>
    <property type="match status" value="1"/>
</dbReference>
<dbReference type="GO" id="GO:0005886">
    <property type="term" value="C:plasma membrane"/>
    <property type="evidence" value="ECO:0007669"/>
    <property type="project" value="TreeGrafter"/>
</dbReference>
<keyword evidence="6" id="KW-1133">Transmembrane helix</keyword>
<feature type="active site" evidence="5">
    <location>
        <position position="36"/>
    </location>
</feature>
<name>A0A401P9Q8_SCYTO</name>
<dbReference type="Proteomes" id="UP000288216">
    <property type="component" value="Unassembled WGS sequence"/>
</dbReference>
<dbReference type="OMA" id="LITIQNY"/>
<keyword evidence="6" id="KW-0472">Membrane</keyword>
<feature type="non-terminal residue" evidence="9">
    <location>
        <position position="1"/>
    </location>
</feature>
<comment type="caution">
    <text evidence="9">The sequence shown here is derived from an EMBL/GenBank/DDBJ whole genome shotgun (WGS) entry which is preliminary data.</text>
</comment>
<dbReference type="SMART" id="SM00050">
    <property type="entry name" value="DISIN"/>
    <property type="match status" value="1"/>
</dbReference>
<evidence type="ECO:0000259" key="8">
    <source>
        <dbReference type="PROSITE" id="PS50215"/>
    </source>
</evidence>
<dbReference type="GO" id="GO:0006509">
    <property type="term" value="P:membrane protein ectodomain proteolysis"/>
    <property type="evidence" value="ECO:0007669"/>
    <property type="project" value="TreeGrafter"/>
</dbReference>
<keyword evidence="10" id="KW-1185">Reference proteome</keyword>
<keyword evidence="6" id="KW-0812">Transmembrane</keyword>
<organism evidence="9 10">
    <name type="scientific">Scyliorhinus torazame</name>
    <name type="common">Cloudy catshark</name>
    <name type="synonym">Catulus torazame</name>
    <dbReference type="NCBI Taxonomy" id="75743"/>
    <lineage>
        <taxon>Eukaryota</taxon>
        <taxon>Metazoa</taxon>
        <taxon>Chordata</taxon>
        <taxon>Craniata</taxon>
        <taxon>Vertebrata</taxon>
        <taxon>Chondrichthyes</taxon>
        <taxon>Elasmobranchii</taxon>
        <taxon>Galeomorphii</taxon>
        <taxon>Galeoidea</taxon>
        <taxon>Carcharhiniformes</taxon>
        <taxon>Scyliorhinidae</taxon>
        <taxon>Scyliorhinus</taxon>
    </lineage>
</organism>
<dbReference type="STRING" id="75743.A0A401P9Q8"/>
<evidence type="ECO:0000256" key="2">
    <source>
        <dbReference type="ARBA" id="ARBA00012332"/>
    </source>
</evidence>
<dbReference type="PROSITE" id="PS50215">
    <property type="entry name" value="ADAM_MEPRO"/>
    <property type="match status" value="1"/>
</dbReference>
<comment type="caution">
    <text evidence="5">Lacks conserved residue(s) required for the propagation of feature annotation.</text>
</comment>
<dbReference type="GO" id="GO:0046872">
    <property type="term" value="F:metal ion binding"/>
    <property type="evidence" value="ECO:0007669"/>
    <property type="project" value="UniProtKB-KW"/>
</dbReference>
<keyword evidence="4" id="KW-1015">Disulfide bond</keyword>
<dbReference type="Pfam" id="PF21299">
    <property type="entry name" value="ADAM10_Cys-rich"/>
    <property type="match status" value="1"/>
</dbReference>
<evidence type="ECO:0000256" key="3">
    <source>
        <dbReference type="ARBA" id="ARBA00022685"/>
    </source>
</evidence>
<sequence length="357" mass="39193">SFGGICSKRLNTGLVTVKNYGNQLPQRIVHLTLAHELGHSLGSFHDKTEQCIPLESSSLTRNNGNFLMYPSASDGKGYNNDKLSPCSIKYISKILLAKKDKCFQESGQPICGNQLVEEGEECDVGYNNADPCCNELSCKLKPGKECSPTQGPCCNSQCELVPSGQSCRNETECALEGYCDGLATICPDSLPKAKYTLCNQKMRLCLNGKCSESLCAKHNLEQCTPDSQSIKEECHLWCQTPGDPLTCFSSTSVFLHQFFNSTLLPLPPGSPCKEKQGYCDMMHVCRLVDDDGPIAKLKNAIFNPEEFEGISDWMKANLWTILFGILILGALMSSTVFIFGKRLDSGIAAQETELQSF</sequence>
<evidence type="ECO:0000313" key="9">
    <source>
        <dbReference type="EMBL" id="GCB69859.1"/>
    </source>
</evidence>
<reference evidence="9 10" key="1">
    <citation type="journal article" date="2018" name="Nat. Ecol. Evol.">
        <title>Shark genomes provide insights into elasmobranch evolution and the origin of vertebrates.</title>
        <authorList>
            <person name="Hara Y"/>
            <person name="Yamaguchi K"/>
            <person name="Onimaru K"/>
            <person name="Kadota M"/>
            <person name="Koyanagi M"/>
            <person name="Keeley SD"/>
            <person name="Tatsumi K"/>
            <person name="Tanaka K"/>
            <person name="Motone F"/>
            <person name="Kageyama Y"/>
            <person name="Nozu R"/>
            <person name="Adachi N"/>
            <person name="Nishimura O"/>
            <person name="Nakagawa R"/>
            <person name="Tanegashima C"/>
            <person name="Kiyatake I"/>
            <person name="Matsumoto R"/>
            <person name="Murakumo K"/>
            <person name="Nishida K"/>
            <person name="Terakita A"/>
            <person name="Kuratani S"/>
            <person name="Sato K"/>
            <person name="Hyodo S Kuraku.S."/>
        </authorList>
    </citation>
    <scope>NUCLEOTIDE SEQUENCE [LARGE SCALE GENOMIC DNA]</scope>
</reference>
<gene>
    <name evidence="9" type="ORF">scyTo_0012500</name>
</gene>
<dbReference type="PROSITE" id="PS50214">
    <property type="entry name" value="DISINTEGRIN_2"/>
    <property type="match status" value="1"/>
</dbReference>
<dbReference type="Gene3D" id="4.10.70.10">
    <property type="entry name" value="Disintegrin domain"/>
    <property type="match status" value="1"/>
</dbReference>
<dbReference type="SUPFAM" id="SSF57552">
    <property type="entry name" value="Blood coagulation inhibitor (disintegrin)"/>
    <property type="match status" value="1"/>
</dbReference>
<dbReference type="AlphaFoldDB" id="A0A401P9Q8"/>
<feature type="binding site" evidence="5">
    <location>
        <position position="45"/>
    </location>
    <ligand>
        <name>Zn(2+)</name>
        <dbReference type="ChEBI" id="CHEBI:29105"/>
        <note>catalytic</note>
    </ligand>
</feature>
<dbReference type="Pfam" id="PF13574">
    <property type="entry name" value="Reprolysin_2"/>
    <property type="match status" value="1"/>
</dbReference>
<dbReference type="InterPro" id="IPR051489">
    <property type="entry name" value="ADAM_Metalloproteinase"/>
</dbReference>
<feature type="domain" description="Disintegrin" evidence="7">
    <location>
        <begin position="108"/>
        <end position="194"/>
    </location>
</feature>
<evidence type="ECO:0000256" key="6">
    <source>
        <dbReference type="SAM" id="Phobius"/>
    </source>
</evidence>
<dbReference type="FunFam" id="4.10.70.10:FF:000003">
    <property type="entry name" value="Disintegrin and metalloproteinase domain-containing protein 17"/>
    <property type="match status" value="1"/>
</dbReference>
<feature type="transmembrane region" description="Helical" evidence="6">
    <location>
        <begin position="318"/>
        <end position="339"/>
    </location>
</feature>
<dbReference type="PANTHER" id="PTHR45702:SF1">
    <property type="entry name" value="DISINTEGRIN AND METALLOPROTEINASE DOMAIN-CONTAINING PROTEIN 10 ISOFORM X1"/>
    <property type="match status" value="1"/>
</dbReference>
<dbReference type="InterPro" id="IPR001590">
    <property type="entry name" value="Peptidase_M12B"/>
</dbReference>
<dbReference type="EMBL" id="BFAA01006054">
    <property type="protein sequence ID" value="GCB69859.1"/>
    <property type="molecule type" value="Genomic_DNA"/>
</dbReference>
<dbReference type="InterPro" id="IPR036436">
    <property type="entry name" value="Disintegrin_dom_sf"/>
</dbReference>
<feature type="binding site" evidence="5">
    <location>
        <position position="35"/>
    </location>
    <ligand>
        <name>Zn(2+)</name>
        <dbReference type="ChEBI" id="CHEBI:29105"/>
        <note>catalytic</note>
    </ligand>
</feature>
<feature type="domain" description="Peptidase M12B" evidence="8">
    <location>
        <begin position="1"/>
        <end position="107"/>
    </location>
</feature>
<protein>
    <recommendedName>
        <fullName evidence="2">ADAM10 endopeptidase</fullName>
        <ecNumber evidence="2">3.4.24.81</ecNumber>
    </recommendedName>
</protein>
<evidence type="ECO:0000313" key="10">
    <source>
        <dbReference type="Proteomes" id="UP000288216"/>
    </source>
</evidence>
<feature type="binding site" evidence="5">
    <location>
        <position position="39"/>
    </location>
    <ligand>
        <name>Zn(2+)</name>
        <dbReference type="ChEBI" id="CHEBI:29105"/>
        <note>catalytic</note>
    </ligand>
</feature>
<keyword evidence="3" id="KW-0165">Cleavage on pair of basic residues</keyword>
<keyword evidence="5" id="KW-0479">Metal-binding</keyword>
<dbReference type="SUPFAM" id="SSF55486">
    <property type="entry name" value="Metalloproteases ('zincins'), catalytic domain"/>
    <property type="match status" value="1"/>
</dbReference>
<dbReference type="Gene3D" id="3.40.390.10">
    <property type="entry name" value="Collagenase (Catalytic Domain)"/>
    <property type="match status" value="1"/>
</dbReference>
<dbReference type="InterPro" id="IPR024079">
    <property type="entry name" value="MetalloPept_cat_dom_sf"/>
</dbReference>
<dbReference type="EC" id="3.4.24.81" evidence="2"/>
<accession>A0A401P9Q8</accession>
<evidence type="ECO:0000256" key="4">
    <source>
        <dbReference type="ARBA" id="ARBA00023157"/>
    </source>
</evidence>
<dbReference type="PANTHER" id="PTHR45702">
    <property type="entry name" value="ADAM10/ADAM17 METALLOPEPTIDASE FAMILY MEMBER"/>
    <property type="match status" value="1"/>
</dbReference>
<dbReference type="OrthoDB" id="2149267at2759"/>
<keyword evidence="5" id="KW-0862">Zinc</keyword>
<dbReference type="GO" id="GO:0007219">
    <property type="term" value="P:Notch signaling pathway"/>
    <property type="evidence" value="ECO:0007669"/>
    <property type="project" value="TreeGrafter"/>
</dbReference>
<dbReference type="InterPro" id="IPR049038">
    <property type="entry name" value="ADAM10_Cys-rich"/>
</dbReference>
<evidence type="ECO:0000256" key="5">
    <source>
        <dbReference type="PROSITE-ProRule" id="PRU00276"/>
    </source>
</evidence>